<accession>A0A176VX78</accession>
<dbReference type="EMBL" id="LVLJ01002341">
    <property type="protein sequence ID" value="OAE25367.1"/>
    <property type="molecule type" value="Genomic_DNA"/>
</dbReference>
<comment type="caution">
    <text evidence="2">The sequence shown here is derived from an EMBL/GenBank/DDBJ whole genome shotgun (WGS) entry which is preliminary data.</text>
</comment>
<feature type="region of interest" description="Disordered" evidence="1">
    <location>
        <begin position="60"/>
        <end position="102"/>
    </location>
</feature>
<reference evidence="2" key="1">
    <citation type="submission" date="2016-03" db="EMBL/GenBank/DDBJ databases">
        <title>Mechanisms controlling the formation of the plant cell surface in tip-growing cells are functionally conserved among land plants.</title>
        <authorList>
            <person name="Honkanen S."/>
            <person name="Jones V.A."/>
            <person name="Morieri G."/>
            <person name="Champion C."/>
            <person name="Hetherington A.J."/>
            <person name="Kelly S."/>
            <person name="Saint-Marcoux D."/>
            <person name="Proust H."/>
            <person name="Prescott H."/>
            <person name="Dolan L."/>
        </authorList>
    </citation>
    <scope>NUCLEOTIDE SEQUENCE [LARGE SCALE GENOMIC DNA]</scope>
    <source>
        <tissue evidence="2">Whole gametophyte</tissue>
    </source>
</reference>
<protein>
    <submittedName>
        <fullName evidence="2">Uncharacterized protein</fullName>
    </submittedName>
</protein>
<evidence type="ECO:0000256" key="1">
    <source>
        <dbReference type="SAM" id="MobiDB-lite"/>
    </source>
</evidence>
<feature type="region of interest" description="Disordered" evidence="1">
    <location>
        <begin position="263"/>
        <end position="293"/>
    </location>
</feature>
<proteinExistence type="predicted"/>
<name>A0A176VX78_MARPO</name>
<organism evidence="2 3">
    <name type="scientific">Marchantia polymorpha subsp. ruderalis</name>
    <dbReference type="NCBI Taxonomy" id="1480154"/>
    <lineage>
        <taxon>Eukaryota</taxon>
        <taxon>Viridiplantae</taxon>
        <taxon>Streptophyta</taxon>
        <taxon>Embryophyta</taxon>
        <taxon>Marchantiophyta</taxon>
        <taxon>Marchantiopsida</taxon>
        <taxon>Marchantiidae</taxon>
        <taxon>Marchantiales</taxon>
        <taxon>Marchantiaceae</taxon>
        <taxon>Marchantia</taxon>
    </lineage>
</organism>
<gene>
    <name evidence="2" type="ORF">AXG93_4620s1820</name>
</gene>
<evidence type="ECO:0000313" key="2">
    <source>
        <dbReference type="EMBL" id="OAE25367.1"/>
    </source>
</evidence>
<evidence type="ECO:0000313" key="3">
    <source>
        <dbReference type="Proteomes" id="UP000077202"/>
    </source>
</evidence>
<dbReference type="Proteomes" id="UP000077202">
    <property type="component" value="Unassembled WGS sequence"/>
</dbReference>
<dbReference type="AlphaFoldDB" id="A0A176VX78"/>
<keyword evidence="3" id="KW-1185">Reference proteome</keyword>
<sequence length="293" mass="33096">MASAGEKEIRLLRQECASDFRHKLNAGYSSRTFVQGTEEEEAKDWITSSNLIRTAVVDKERKHYSAEEEGEEEGLRRRGNPNWPRQESMDESKGDPALLGTGEMAGQSTLEVSCDEDHQKLVESHLIKSTHLQVANKWKKIEFSKRTSYSWGGLDCSNLSTGLSTRKFMQSMAICYTFVETLRIAGAHMSSQNICLTRSPQRFAFQLQALKVDIVYRDRKVRVNIKLEEDGRKEGNNRDHAEIGNSQPLCMLEGQKIRKYVPVKKQKGELGQAGRQAGKKNQGSCRKPNPEGS</sequence>